<dbReference type="CDD" id="cd06455">
    <property type="entry name" value="M3A_TOP"/>
    <property type="match status" value="1"/>
</dbReference>
<evidence type="ECO:0000256" key="20">
    <source>
        <dbReference type="RuleBase" id="RU003435"/>
    </source>
</evidence>
<dbReference type="FunFam" id="3.40.390.10:FF:000006">
    <property type="entry name" value="Thimet oligopeptidase 1"/>
    <property type="match status" value="1"/>
</dbReference>
<dbReference type="Gene3D" id="1.20.1050.40">
    <property type="entry name" value="Endopeptidase. Chain P, domain 1"/>
    <property type="match status" value="1"/>
</dbReference>
<dbReference type="GO" id="GO:0006518">
    <property type="term" value="P:peptide metabolic process"/>
    <property type="evidence" value="ECO:0007669"/>
    <property type="project" value="TreeGrafter"/>
</dbReference>
<keyword evidence="11 20" id="KW-0482">Metalloprotease</keyword>
<dbReference type="Gene3D" id="1.10.1370.10">
    <property type="entry name" value="Neurolysin, domain 3"/>
    <property type="match status" value="1"/>
</dbReference>
<evidence type="ECO:0000256" key="17">
    <source>
        <dbReference type="ARBA" id="ARBA00041940"/>
    </source>
</evidence>
<evidence type="ECO:0000256" key="10">
    <source>
        <dbReference type="ARBA" id="ARBA00022990"/>
    </source>
</evidence>
<protein>
    <recommendedName>
        <fullName evidence="15">Neurolysin, mitochondrial</fullName>
        <ecNumber evidence="14">3.4.24.16</ecNumber>
    </recommendedName>
    <alternativeName>
        <fullName evidence="17">Microsomal endopeptidase</fullName>
    </alternativeName>
    <alternativeName>
        <fullName evidence="18">Mitochondrial oligopeptidase M</fullName>
    </alternativeName>
    <alternativeName>
        <fullName evidence="16">Neurotensin endopeptidase</fullName>
    </alternativeName>
</protein>
<evidence type="ECO:0000256" key="12">
    <source>
        <dbReference type="ARBA" id="ARBA00023128"/>
    </source>
</evidence>
<evidence type="ECO:0000256" key="11">
    <source>
        <dbReference type="ARBA" id="ARBA00023049"/>
    </source>
</evidence>
<accession>A0A151MXN5</accession>
<evidence type="ECO:0000256" key="9">
    <source>
        <dbReference type="ARBA" id="ARBA00022946"/>
    </source>
</evidence>
<feature type="domain" description="Peptidase M3A/M3B catalytic" evidence="21">
    <location>
        <begin position="286"/>
        <end position="731"/>
    </location>
</feature>
<evidence type="ECO:0000256" key="14">
    <source>
        <dbReference type="ARBA" id="ARBA00039068"/>
    </source>
</evidence>
<dbReference type="GO" id="GO:0046872">
    <property type="term" value="F:metal ion binding"/>
    <property type="evidence" value="ECO:0007669"/>
    <property type="project" value="UniProtKB-UniRule"/>
</dbReference>
<keyword evidence="4" id="KW-0963">Cytoplasm</keyword>
<dbReference type="STRING" id="8496.A0A151MXN5"/>
<dbReference type="eggNOG" id="KOG2089">
    <property type="taxonomic scope" value="Eukaryota"/>
</dbReference>
<keyword evidence="10" id="KW-0007">Acetylation</keyword>
<name>A0A151MXN5_ALLMI</name>
<keyword evidence="23" id="KW-1185">Reference proteome</keyword>
<dbReference type="Proteomes" id="UP000050525">
    <property type="component" value="Unassembled WGS sequence"/>
</dbReference>
<dbReference type="SUPFAM" id="SSF55486">
    <property type="entry name" value="Metalloproteases ('zincins'), catalytic domain"/>
    <property type="match status" value="1"/>
</dbReference>
<dbReference type="PANTHER" id="PTHR11804">
    <property type="entry name" value="PROTEASE M3 THIMET OLIGOPEPTIDASE-RELATED"/>
    <property type="match status" value="1"/>
</dbReference>
<evidence type="ECO:0000256" key="18">
    <source>
        <dbReference type="ARBA" id="ARBA00042607"/>
    </source>
</evidence>
<evidence type="ECO:0000256" key="4">
    <source>
        <dbReference type="ARBA" id="ARBA00022490"/>
    </source>
</evidence>
<keyword evidence="6 20" id="KW-0479">Metal-binding</keyword>
<comment type="caution">
    <text evidence="22">The sequence shown here is derived from an EMBL/GenBank/DDBJ whole genome shotgun (WGS) entry which is preliminary data.</text>
</comment>
<evidence type="ECO:0000259" key="21">
    <source>
        <dbReference type="Pfam" id="PF01432"/>
    </source>
</evidence>
<keyword evidence="5 20" id="KW-0645">Protease</keyword>
<evidence type="ECO:0000256" key="16">
    <source>
        <dbReference type="ARBA" id="ARBA00041659"/>
    </source>
</evidence>
<dbReference type="InterPro" id="IPR024077">
    <property type="entry name" value="Neurolysin/TOP_dom2"/>
</dbReference>
<evidence type="ECO:0000256" key="15">
    <source>
        <dbReference type="ARBA" id="ARBA00039454"/>
    </source>
</evidence>
<dbReference type="InterPro" id="IPR024079">
    <property type="entry name" value="MetalloPept_cat_dom_sf"/>
</dbReference>
<evidence type="ECO:0000256" key="19">
    <source>
        <dbReference type="ARBA" id="ARBA00046222"/>
    </source>
</evidence>
<dbReference type="GO" id="GO:0004222">
    <property type="term" value="F:metalloendopeptidase activity"/>
    <property type="evidence" value="ECO:0007669"/>
    <property type="project" value="InterPro"/>
</dbReference>
<comment type="subcellular location">
    <subcellularLocation>
        <location evidence="2">Cytoplasm</location>
    </subcellularLocation>
    <subcellularLocation>
        <location evidence="1">Mitochondrion</location>
    </subcellularLocation>
</comment>
<dbReference type="AlphaFoldDB" id="A0A151MXN5"/>
<evidence type="ECO:0000256" key="1">
    <source>
        <dbReference type="ARBA" id="ARBA00004173"/>
    </source>
</evidence>
<evidence type="ECO:0000256" key="8">
    <source>
        <dbReference type="ARBA" id="ARBA00022833"/>
    </source>
</evidence>
<dbReference type="EMBL" id="AKHW03004724">
    <property type="protein sequence ID" value="KYO29189.1"/>
    <property type="molecule type" value="Genomic_DNA"/>
</dbReference>
<evidence type="ECO:0000256" key="5">
    <source>
        <dbReference type="ARBA" id="ARBA00022670"/>
    </source>
</evidence>
<evidence type="ECO:0000256" key="6">
    <source>
        <dbReference type="ARBA" id="ARBA00022723"/>
    </source>
</evidence>
<organism evidence="22 23">
    <name type="scientific">Alligator mississippiensis</name>
    <name type="common">American alligator</name>
    <dbReference type="NCBI Taxonomy" id="8496"/>
    <lineage>
        <taxon>Eukaryota</taxon>
        <taxon>Metazoa</taxon>
        <taxon>Chordata</taxon>
        <taxon>Craniata</taxon>
        <taxon>Vertebrata</taxon>
        <taxon>Euteleostomi</taxon>
        <taxon>Archelosauria</taxon>
        <taxon>Archosauria</taxon>
        <taxon>Crocodylia</taxon>
        <taxon>Alligatoridae</taxon>
        <taxon>Alligatorinae</taxon>
        <taxon>Alligator</taxon>
    </lineage>
</organism>
<evidence type="ECO:0000256" key="3">
    <source>
        <dbReference type="ARBA" id="ARBA00006040"/>
    </source>
</evidence>
<comment type="function">
    <text evidence="19">Hydrolyzes oligopeptides such as neurotensin, bradykinin and dynorphin A. Acts as a regulator of cannabinoid signaling pathway by mediating degradation of hemopressin, an antagonist peptide of the cannabinoid receptor CNR1.</text>
</comment>
<proteinExistence type="inferred from homology"/>
<evidence type="ECO:0000313" key="23">
    <source>
        <dbReference type="Proteomes" id="UP000050525"/>
    </source>
</evidence>
<keyword evidence="7 20" id="KW-0378">Hydrolase</keyword>
<keyword evidence="9" id="KW-0809">Transit peptide</keyword>
<comment type="catalytic activity">
    <reaction evidence="13">
        <text>Preferential cleavage in neurotensin: 10-Pro-|-Tyr-11.</text>
        <dbReference type="EC" id="3.4.24.16"/>
    </reaction>
</comment>
<comment type="similarity">
    <text evidence="3 20">Belongs to the peptidase M3 family.</text>
</comment>
<dbReference type="FunFam" id="1.20.1050.40:FF:000001">
    <property type="entry name" value="Thimet oligopeptidase 1"/>
    <property type="match status" value="1"/>
</dbReference>
<evidence type="ECO:0000256" key="13">
    <source>
        <dbReference type="ARBA" id="ARBA00035987"/>
    </source>
</evidence>
<dbReference type="InterPro" id="IPR024080">
    <property type="entry name" value="Neurolysin/TOP_N"/>
</dbReference>
<reference evidence="22 23" key="1">
    <citation type="journal article" date="2012" name="Genome Biol.">
        <title>Sequencing three crocodilian genomes to illuminate the evolution of archosaurs and amniotes.</title>
        <authorList>
            <person name="St John J.A."/>
            <person name="Braun E.L."/>
            <person name="Isberg S.R."/>
            <person name="Miles L.G."/>
            <person name="Chong A.Y."/>
            <person name="Gongora J."/>
            <person name="Dalzell P."/>
            <person name="Moran C."/>
            <person name="Bed'hom B."/>
            <person name="Abzhanov A."/>
            <person name="Burgess S.C."/>
            <person name="Cooksey A.M."/>
            <person name="Castoe T.A."/>
            <person name="Crawford N.G."/>
            <person name="Densmore L.D."/>
            <person name="Drew J.C."/>
            <person name="Edwards S.V."/>
            <person name="Faircloth B.C."/>
            <person name="Fujita M.K."/>
            <person name="Greenwold M.J."/>
            <person name="Hoffmann F.G."/>
            <person name="Howard J.M."/>
            <person name="Iguchi T."/>
            <person name="Janes D.E."/>
            <person name="Khan S.Y."/>
            <person name="Kohno S."/>
            <person name="de Koning A.J."/>
            <person name="Lance S.L."/>
            <person name="McCarthy F.M."/>
            <person name="McCormack J.E."/>
            <person name="Merchant M.E."/>
            <person name="Peterson D.G."/>
            <person name="Pollock D.D."/>
            <person name="Pourmand N."/>
            <person name="Raney B.J."/>
            <person name="Roessler K.A."/>
            <person name="Sanford J.R."/>
            <person name="Sawyer R.H."/>
            <person name="Schmidt C.J."/>
            <person name="Triplett E.W."/>
            <person name="Tuberville T.D."/>
            <person name="Venegas-Anaya M."/>
            <person name="Howard J.T."/>
            <person name="Jarvis E.D."/>
            <person name="Guillette L.J.Jr."/>
            <person name="Glenn T.C."/>
            <person name="Green R.E."/>
            <person name="Ray D.A."/>
        </authorList>
    </citation>
    <scope>NUCLEOTIDE SEQUENCE [LARGE SCALE GENOMIC DNA]</scope>
    <source>
        <strain evidence="22">KSC_2009_1</strain>
    </source>
</reference>
<keyword evidence="12" id="KW-0496">Mitochondrion</keyword>
<dbReference type="GO" id="GO:0005758">
    <property type="term" value="C:mitochondrial intermembrane space"/>
    <property type="evidence" value="ECO:0007669"/>
    <property type="project" value="TreeGrafter"/>
</dbReference>
<evidence type="ECO:0000256" key="7">
    <source>
        <dbReference type="ARBA" id="ARBA00022801"/>
    </source>
</evidence>
<keyword evidence="8 20" id="KW-0862">Zinc</keyword>
<dbReference type="Gene3D" id="3.40.390.10">
    <property type="entry name" value="Collagenase (Catalytic Domain)"/>
    <property type="match status" value="1"/>
</dbReference>
<dbReference type="GO" id="GO:0006508">
    <property type="term" value="P:proteolysis"/>
    <property type="evidence" value="ECO:0007669"/>
    <property type="project" value="UniProtKB-KW"/>
</dbReference>
<evidence type="ECO:0000313" key="22">
    <source>
        <dbReference type="EMBL" id="KYO29189.1"/>
    </source>
</evidence>
<sequence>MWFLPEETGCLYKMSSSKEQLLVLLTHFPLSSSHSPPDCSHFNLSWIGLNRAGGQRLLLRMTLGTEITTQSKVSSYVTADRNLLKWDLSPEQIRTRTEELIRKTKQVYDHVAMLDMEKVTYGNTIQALADIEVEYAVERSMLDFPQHVSSNKEVRLASTEADKKLSHFDVEMSMREDVFRKIVYLQQTYDLENVKPEAKRYLDKSIKMGKRNGLHLPKEVQNEIKTMKKKLSELCIDFNKNLNEENTFLIFSKDELEGLPDDFINSLEMIEDEYKVTLKYPHYFPVMKKCCIPETRRKMESAFNTRCKEENTKILQQLLPLRAKVAELLGYNTHANFVLEMNTAKSTDNVTTFLDDLSKKLKPLSEEEREFILDVKKNECKEMGFEYDGRINAWDLHYYMIKTEELKYSIDQEKLKEYFPIEAVTDGLLNIYQELLGLEFEQVDNACVWHESVTLYTVKDRSTGEVLGQFYLDLYPREGKYGHAACFGLQPGCLLSDGSRMMSVAALVTNFSEPTSDRPSLLRHDEVKTYFHEFGHVMHQICAQTDFARFSGTNVETDFVEVPSQMFENWVWEKEPLQQMSKHYKDGSHVSDALLEKLAASRLANTGLLTLRQIVLSKVDQSLHTKPSLDPADEYAKYCVEILGIPATPGTSMPATFGHLAGGYDGQYYGYLWSEVFSMDIFYSCFKQEGIMNPKAGMKYRNLILKPGGSLDGMDMLYNFLGRKPNQKAFLLQEM</sequence>
<gene>
    <name evidence="22" type="ORF">Y1Q_0009964</name>
</gene>
<dbReference type="PANTHER" id="PTHR11804:SF44">
    <property type="entry name" value="NEUROLYSIN, MITOCHONDRIAL"/>
    <property type="match status" value="1"/>
</dbReference>
<dbReference type="Pfam" id="PF01432">
    <property type="entry name" value="Peptidase_M3"/>
    <property type="match status" value="1"/>
</dbReference>
<evidence type="ECO:0000256" key="2">
    <source>
        <dbReference type="ARBA" id="ARBA00004496"/>
    </source>
</evidence>
<dbReference type="InterPro" id="IPR045090">
    <property type="entry name" value="Pept_M3A_M3B"/>
</dbReference>
<comment type="cofactor">
    <cofactor evidence="20">
        <name>Zn(2+)</name>
        <dbReference type="ChEBI" id="CHEBI:29105"/>
    </cofactor>
    <text evidence="20">Binds 1 zinc ion.</text>
</comment>
<dbReference type="EC" id="3.4.24.16" evidence="14"/>
<dbReference type="InterPro" id="IPR001567">
    <property type="entry name" value="Pept_M3A_M3B_dom"/>
</dbReference>